<gene>
    <name evidence="1" type="ORF">SAMN04488089_105143</name>
</gene>
<comment type="caution">
    <text evidence="1">The sequence shown here is derived from an EMBL/GenBank/DDBJ whole genome shotgun (WGS) entry which is preliminary data.</text>
</comment>
<name>A0AAJ5BDQ8_MYRPR</name>
<evidence type="ECO:0000313" key="1">
    <source>
        <dbReference type="EMBL" id="SEQ71848.1"/>
    </source>
</evidence>
<dbReference type="AlphaFoldDB" id="A0AAJ5BDQ8"/>
<protein>
    <submittedName>
        <fullName evidence="1">Uncharacterized protein</fullName>
    </submittedName>
</protein>
<dbReference type="EMBL" id="FOFY01000005">
    <property type="protein sequence ID" value="SEQ71848.1"/>
    <property type="molecule type" value="Genomic_DNA"/>
</dbReference>
<dbReference type="Proteomes" id="UP000183496">
    <property type="component" value="Unassembled WGS sequence"/>
</dbReference>
<accession>A0AAJ5BDQ8</accession>
<organism evidence="1 2">
    <name type="scientific">Myroides profundi</name>
    <dbReference type="NCBI Taxonomy" id="480520"/>
    <lineage>
        <taxon>Bacteria</taxon>
        <taxon>Pseudomonadati</taxon>
        <taxon>Bacteroidota</taxon>
        <taxon>Flavobacteriia</taxon>
        <taxon>Flavobacteriales</taxon>
        <taxon>Flavobacteriaceae</taxon>
        <taxon>Myroides</taxon>
    </lineage>
</organism>
<dbReference type="RefSeq" id="WP_041893359.1">
    <property type="nucleotide sequence ID" value="NZ_CP010817.1"/>
</dbReference>
<evidence type="ECO:0000313" key="2">
    <source>
        <dbReference type="Proteomes" id="UP000183496"/>
    </source>
</evidence>
<dbReference type="KEGG" id="mpw:MPR_2726"/>
<sequence>MNLTILSIYQNNIDLKNWIENLPKQIDHVLLILPIQDKHYIDHTNQYSVQITYLCVDTNELFQSLHNKLTELKVSWFAFMPMHYQFTTELAEEINNIIANSNESTTLYIKKREYIQFLGENIRKGGFQKQPALLLFNSLSLADHKLYFASIKDLKAPITTIVDQSFDNFHFELDIYQQVLSYSDFLNNKKVYKIYFFTNPFGTFMYRGLIRGGFFEGKAGFTLTYLYALASFKRVLFLWMRYKKID</sequence>
<proteinExistence type="predicted"/>
<keyword evidence="2" id="KW-1185">Reference proteome</keyword>
<reference evidence="1 2" key="1">
    <citation type="submission" date="2016-10" db="EMBL/GenBank/DDBJ databases">
        <authorList>
            <person name="Varghese N."/>
            <person name="Submissions S."/>
        </authorList>
    </citation>
    <scope>NUCLEOTIDE SEQUENCE [LARGE SCALE GENOMIC DNA]</scope>
    <source>
        <strain evidence="2">DSM 19823 / KCTC 23066 / CCTCC M 208030 / D25</strain>
    </source>
</reference>